<dbReference type="PANTHER" id="PTHR30582:SF24">
    <property type="entry name" value="L,D-TRANSPEPTIDASE ERFK_SRFK-RELATED"/>
    <property type="match status" value="1"/>
</dbReference>
<evidence type="ECO:0000256" key="6">
    <source>
        <dbReference type="ARBA" id="ARBA00022960"/>
    </source>
</evidence>
<dbReference type="GO" id="GO:0071555">
    <property type="term" value="P:cell wall organization"/>
    <property type="evidence" value="ECO:0007669"/>
    <property type="project" value="UniProtKB-UniRule"/>
</dbReference>
<dbReference type="RefSeq" id="WP_122629028.1">
    <property type="nucleotide sequence ID" value="NZ_UPPP01000083.1"/>
</dbReference>
<evidence type="ECO:0000256" key="1">
    <source>
        <dbReference type="ARBA" id="ARBA00004752"/>
    </source>
</evidence>
<keyword evidence="10" id="KW-0472">Membrane</keyword>
<feature type="transmembrane region" description="Helical" evidence="10">
    <location>
        <begin position="14"/>
        <end position="36"/>
    </location>
</feature>
<keyword evidence="5" id="KW-0378">Hydrolase</keyword>
<feature type="domain" description="L,D-TPase catalytic" evidence="11">
    <location>
        <begin position="56"/>
        <end position="165"/>
    </location>
</feature>
<reference evidence="12 13" key="1">
    <citation type="submission" date="2018-06" db="EMBL/GenBank/DDBJ databases">
        <authorList>
            <person name="Strepis N."/>
        </authorList>
    </citation>
    <scope>NUCLEOTIDE SEQUENCE [LARGE SCALE GENOMIC DNA]</scope>
    <source>
        <strain evidence="12">LUCI</strain>
    </source>
</reference>
<feature type="active site" description="Nucleophile" evidence="9">
    <location>
        <position position="141"/>
    </location>
</feature>
<dbReference type="InterPro" id="IPR005490">
    <property type="entry name" value="LD_TPept_cat_dom"/>
</dbReference>
<dbReference type="SUPFAM" id="SSF141523">
    <property type="entry name" value="L,D-transpeptidase catalytic domain-like"/>
    <property type="match status" value="1"/>
</dbReference>
<dbReference type="GO" id="GO:0005576">
    <property type="term" value="C:extracellular region"/>
    <property type="evidence" value="ECO:0007669"/>
    <property type="project" value="TreeGrafter"/>
</dbReference>
<evidence type="ECO:0000313" key="13">
    <source>
        <dbReference type="Proteomes" id="UP000277811"/>
    </source>
</evidence>
<dbReference type="AlphaFoldDB" id="A0A498RDH8"/>
<dbReference type="InterPro" id="IPR050979">
    <property type="entry name" value="LD-transpeptidase"/>
</dbReference>
<keyword evidence="4" id="KW-0808">Transferase</keyword>
<comment type="similarity">
    <text evidence="2">Belongs to the YkuD family.</text>
</comment>
<dbReference type="Proteomes" id="UP000277811">
    <property type="component" value="Unassembled WGS sequence"/>
</dbReference>
<dbReference type="UniPathway" id="UPA00219"/>
<dbReference type="InterPro" id="IPR002477">
    <property type="entry name" value="Peptidoglycan-bd-like"/>
</dbReference>
<evidence type="ECO:0000256" key="9">
    <source>
        <dbReference type="PROSITE-ProRule" id="PRU01373"/>
    </source>
</evidence>
<dbReference type="Pfam" id="PF01471">
    <property type="entry name" value="PG_binding_1"/>
    <property type="match status" value="1"/>
</dbReference>
<evidence type="ECO:0000256" key="10">
    <source>
        <dbReference type="SAM" id="Phobius"/>
    </source>
</evidence>
<evidence type="ECO:0000313" key="12">
    <source>
        <dbReference type="EMBL" id="VBB08123.1"/>
    </source>
</evidence>
<dbReference type="OrthoDB" id="9787225at2"/>
<keyword evidence="8 9" id="KW-0961">Cell wall biogenesis/degradation</keyword>
<dbReference type="EMBL" id="UPPP01000083">
    <property type="protein sequence ID" value="VBB08123.1"/>
    <property type="molecule type" value="Genomic_DNA"/>
</dbReference>
<evidence type="ECO:0000256" key="8">
    <source>
        <dbReference type="ARBA" id="ARBA00023316"/>
    </source>
</evidence>
<protein>
    <recommendedName>
        <fullName evidence="11">L,D-TPase catalytic domain-containing protein</fullName>
    </recommendedName>
</protein>
<evidence type="ECO:0000256" key="4">
    <source>
        <dbReference type="ARBA" id="ARBA00022679"/>
    </source>
</evidence>
<feature type="active site" description="Proton donor/acceptor" evidence="9">
    <location>
        <position position="125"/>
    </location>
</feature>
<proteinExistence type="inferred from homology"/>
<dbReference type="Pfam" id="PF03734">
    <property type="entry name" value="YkuD"/>
    <property type="match status" value="1"/>
</dbReference>
<evidence type="ECO:0000259" key="11">
    <source>
        <dbReference type="PROSITE" id="PS52029"/>
    </source>
</evidence>
<evidence type="ECO:0000256" key="3">
    <source>
        <dbReference type="ARBA" id="ARBA00022676"/>
    </source>
</evidence>
<comment type="pathway">
    <text evidence="1 9">Cell wall biogenesis; peptidoglycan biosynthesis.</text>
</comment>
<dbReference type="InterPro" id="IPR038063">
    <property type="entry name" value="Transpep_catalytic_dom"/>
</dbReference>
<keyword evidence="10" id="KW-0812">Transmembrane</keyword>
<accession>A0A498RDH8</accession>
<keyword evidence="3" id="KW-0328">Glycosyltransferase</keyword>
<keyword evidence="7 9" id="KW-0573">Peptidoglycan synthesis</keyword>
<keyword evidence="13" id="KW-1185">Reference proteome</keyword>
<dbReference type="InterPro" id="IPR036365">
    <property type="entry name" value="PGBD-like_sf"/>
</dbReference>
<organism evidence="12 13">
    <name type="scientific">Lucifera butyrica</name>
    <dbReference type="NCBI Taxonomy" id="1351585"/>
    <lineage>
        <taxon>Bacteria</taxon>
        <taxon>Bacillati</taxon>
        <taxon>Bacillota</taxon>
        <taxon>Negativicutes</taxon>
        <taxon>Veillonellales</taxon>
        <taxon>Veillonellaceae</taxon>
        <taxon>Lucifera</taxon>
    </lineage>
</organism>
<name>A0A498RDH8_9FIRM</name>
<evidence type="ECO:0000256" key="7">
    <source>
        <dbReference type="ARBA" id="ARBA00022984"/>
    </source>
</evidence>
<dbReference type="PANTHER" id="PTHR30582">
    <property type="entry name" value="L,D-TRANSPEPTIDASE"/>
    <property type="match status" value="1"/>
</dbReference>
<evidence type="ECO:0000256" key="5">
    <source>
        <dbReference type="ARBA" id="ARBA00022801"/>
    </source>
</evidence>
<dbReference type="GO" id="GO:0016757">
    <property type="term" value="F:glycosyltransferase activity"/>
    <property type="evidence" value="ECO:0007669"/>
    <property type="project" value="UniProtKB-KW"/>
</dbReference>
<dbReference type="GO" id="GO:0018104">
    <property type="term" value="P:peptidoglycan-protein cross-linking"/>
    <property type="evidence" value="ECO:0007669"/>
    <property type="project" value="TreeGrafter"/>
</dbReference>
<dbReference type="GO" id="GO:0008360">
    <property type="term" value="P:regulation of cell shape"/>
    <property type="evidence" value="ECO:0007669"/>
    <property type="project" value="UniProtKB-UniRule"/>
</dbReference>
<dbReference type="CDD" id="cd16913">
    <property type="entry name" value="YkuD_like"/>
    <property type="match status" value="1"/>
</dbReference>
<dbReference type="GO" id="GO:0071972">
    <property type="term" value="F:peptidoglycan L,D-transpeptidase activity"/>
    <property type="evidence" value="ECO:0007669"/>
    <property type="project" value="TreeGrafter"/>
</dbReference>
<gene>
    <name evidence="12" type="ORF">LUCI_3388</name>
</gene>
<dbReference type="Gene3D" id="2.40.440.10">
    <property type="entry name" value="L,D-transpeptidase catalytic domain-like"/>
    <property type="match status" value="1"/>
</dbReference>
<keyword evidence="10" id="KW-1133">Transmembrane helix</keyword>
<dbReference type="PROSITE" id="PS52029">
    <property type="entry name" value="LD_TPASE"/>
    <property type="match status" value="1"/>
</dbReference>
<sequence>MIGIKVMKFSRHKVYLAMISFLIFGLIMGKIGFTLWDELELSSIPNQPTAAPRGKLSIVIKTSSRILELYNDGQLYKQYRIAVGKSDTPTPIGDWIVIWKSYRSGDIFGTRYLALDVPWGGYGIHGTNQPWSIGRFASHGCIRLRNKDIEELYDWVPVGTPVRIEGEKINIRRELRYELFGTDVVQLQVKLKALGYLEGRADGFFNRDTEQAVKRYQHDHGLAVTGIADFKTLTMLGL</sequence>
<dbReference type="InterPro" id="IPR036366">
    <property type="entry name" value="PGBDSf"/>
</dbReference>
<dbReference type="SUPFAM" id="SSF47090">
    <property type="entry name" value="PGBD-like"/>
    <property type="match status" value="1"/>
</dbReference>
<evidence type="ECO:0000256" key="2">
    <source>
        <dbReference type="ARBA" id="ARBA00005992"/>
    </source>
</evidence>
<keyword evidence="6 9" id="KW-0133">Cell shape</keyword>
<dbReference type="Gene3D" id="1.10.101.10">
    <property type="entry name" value="PGBD-like superfamily/PGBD"/>
    <property type="match status" value="1"/>
</dbReference>